<evidence type="ECO:0000313" key="8">
    <source>
        <dbReference type="EMBL" id="MBK1854425.1"/>
    </source>
</evidence>
<evidence type="ECO:0000256" key="5">
    <source>
        <dbReference type="ARBA" id="ARBA00023136"/>
    </source>
</evidence>
<proteinExistence type="inferred from homology"/>
<evidence type="ECO:0000256" key="3">
    <source>
        <dbReference type="ARBA" id="ARBA00022692"/>
    </source>
</evidence>
<dbReference type="Pfam" id="PF04138">
    <property type="entry name" value="GtrA_DPMS_TM"/>
    <property type="match status" value="1"/>
</dbReference>
<evidence type="ECO:0000259" key="7">
    <source>
        <dbReference type="Pfam" id="PF04138"/>
    </source>
</evidence>
<dbReference type="InterPro" id="IPR051401">
    <property type="entry name" value="GtrA_CellWall_Glycosyl"/>
</dbReference>
<organism evidence="8 9">
    <name type="scientific">Oceaniferula flava</name>
    <dbReference type="NCBI Taxonomy" id="2800421"/>
    <lineage>
        <taxon>Bacteria</taxon>
        <taxon>Pseudomonadati</taxon>
        <taxon>Verrucomicrobiota</taxon>
        <taxon>Verrucomicrobiia</taxon>
        <taxon>Verrucomicrobiales</taxon>
        <taxon>Verrucomicrobiaceae</taxon>
        <taxon>Oceaniferula</taxon>
    </lineage>
</organism>
<evidence type="ECO:0000313" key="9">
    <source>
        <dbReference type="Proteomes" id="UP000634206"/>
    </source>
</evidence>
<comment type="subcellular location">
    <subcellularLocation>
        <location evidence="1">Membrane</location>
        <topology evidence="1">Multi-pass membrane protein</topology>
    </subcellularLocation>
</comment>
<name>A0AAE2SDA4_9BACT</name>
<feature type="transmembrane region" description="Helical" evidence="6">
    <location>
        <begin position="74"/>
        <end position="96"/>
    </location>
</feature>
<evidence type="ECO:0000256" key="2">
    <source>
        <dbReference type="ARBA" id="ARBA00009399"/>
    </source>
</evidence>
<keyword evidence="9" id="KW-1185">Reference proteome</keyword>
<dbReference type="GO" id="GO:0005886">
    <property type="term" value="C:plasma membrane"/>
    <property type="evidence" value="ECO:0007669"/>
    <property type="project" value="TreeGrafter"/>
</dbReference>
<feature type="transmembrane region" description="Helical" evidence="6">
    <location>
        <begin position="37"/>
        <end position="54"/>
    </location>
</feature>
<comment type="caution">
    <text evidence="8">The sequence shown here is derived from an EMBL/GenBank/DDBJ whole genome shotgun (WGS) entry which is preliminary data.</text>
</comment>
<keyword evidence="4 6" id="KW-1133">Transmembrane helix</keyword>
<dbReference type="PANTHER" id="PTHR38459:SF1">
    <property type="entry name" value="PROPHAGE BACTOPRENOL-LINKED GLUCOSE TRANSLOCASE HOMOLOG"/>
    <property type="match status" value="1"/>
</dbReference>
<dbReference type="Proteomes" id="UP000634206">
    <property type="component" value="Unassembled WGS sequence"/>
</dbReference>
<keyword evidence="3 6" id="KW-0812">Transmembrane</keyword>
<dbReference type="RefSeq" id="WP_309489032.1">
    <property type="nucleotide sequence ID" value="NZ_JAENIG010000003.1"/>
</dbReference>
<feature type="domain" description="GtrA/DPMS transmembrane" evidence="7">
    <location>
        <begin position="10"/>
        <end position="124"/>
    </location>
</feature>
<comment type="similarity">
    <text evidence="2">Belongs to the GtrA family.</text>
</comment>
<accession>A0AAE2SDA4</accession>
<reference evidence="8" key="1">
    <citation type="submission" date="2021-01" db="EMBL/GenBank/DDBJ databases">
        <title>Modified the classification status of verrucomicrobia.</title>
        <authorList>
            <person name="Feng X."/>
        </authorList>
    </citation>
    <scope>NUCLEOTIDE SEQUENCE</scope>
    <source>
        <strain evidence="8">5K15</strain>
    </source>
</reference>
<dbReference type="PANTHER" id="PTHR38459">
    <property type="entry name" value="PROPHAGE BACTOPRENOL-LINKED GLUCOSE TRANSLOCASE HOMOLOG"/>
    <property type="match status" value="1"/>
</dbReference>
<sequence>MILLLRHASRFLVVGLCAMAVHFLLVIVFVNLEVQPLVANVFAFLAAFQVSFWGHSSWSFADICGSRGKSMLRFFAVAVGSFLLNELLFAGLLQWTTLPYQLALVLVLGFVAGITFLLSKFWAFQV</sequence>
<evidence type="ECO:0000256" key="4">
    <source>
        <dbReference type="ARBA" id="ARBA00022989"/>
    </source>
</evidence>
<protein>
    <submittedName>
        <fullName evidence="8">GtrA family protein</fullName>
    </submittedName>
</protein>
<dbReference type="InterPro" id="IPR007267">
    <property type="entry name" value="GtrA_DPMS_TM"/>
</dbReference>
<dbReference type="AlphaFoldDB" id="A0AAE2SDA4"/>
<keyword evidence="5 6" id="KW-0472">Membrane</keyword>
<dbReference type="EMBL" id="JAENIG010000003">
    <property type="protein sequence ID" value="MBK1854425.1"/>
    <property type="molecule type" value="Genomic_DNA"/>
</dbReference>
<feature type="transmembrane region" description="Helical" evidence="6">
    <location>
        <begin position="102"/>
        <end position="123"/>
    </location>
</feature>
<feature type="transmembrane region" description="Helical" evidence="6">
    <location>
        <begin position="12"/>
        <end position="31"/>
    </location>
</feature>
<dbReference type="GO" id="GO:0000271">
    <property type="term" value="P:polysaccharide biosynthetic process"/>
    <property type="evidence" value="ECO:0007669"/>
    <property type="project" value="InterPro"/>
</dbReference>
<evidence type="ECO:0000256" key="1">
    <source>
        <dbReference type="ARBA" id="ARBA00004141"/>
    </source>
</evidence>
<evidence type="ECO:0000256" key="6">
    <source>
        <dbReference type="SAM" id="Phobius"/>
    </source>
</evidence>
<gene>
    <name evidence="8" type="ORF">JIN83_05615</name>
</gene>